<sequence length="521" mass="58500">MVDKKTLGDVFKTVGLPPYTYVKPKHFGEVRADISQVGKHLLIEGPSGIGKTCVVFKVFEELQWSQGRDFTYVGCRDQNAEQIIDDFLKNAAAGNALSPCVLVIDDFHLLSQAKRMEIGSTLKRLSDRAFEQAEPAKVILIGIPTAGVSLLSDAYDLGPRLGSYALTRASDVEIDKLISEGEQALAVLFEDRDVLLAESAGNFWLAQYVCNKVCAIEEVYETQDDAKILTFDILGIRGRLMAELTQRYLPIARTFAKGKRWRPGGNKPYLEILLALCKIQDSVVTFDQLLQLVSERRRPGLKAVRTRISEVIFDPDHGTDLRKQIAFEADSGFSIEDPLFRYFLTNLDSTLLFRDLGIEENTVERGRLYTYDIGFSFAGEARRLVELVNAEMKAEDIVTFYDFDQQAILLAMDLQDILGKVYGESCRYYLVFLDKNYREKVWTRFEKDVMTNGKRIDHIVPIVIDDEGASGTVGISNTIGRIDLKDVWAQIQKAGKISTDDVNTIKNRCVVPMLEKIGAVA</sequence>
<organism evidence="2 3">
    <name type="scientific">Ralstonia nicotianae (strain ATCC BAA-1114 / GMI1000)</name>
    <name type="common">Ralstonia solanacearum</name>
    <dbReference type="NCBI Taxonomy" id="267608"/>
    <lineage>
        <taxon>Bacteria</taxon>
        <taxon>Pseudomonadati</taxon>
        <taxon>Pseudomonadota</taxon>
        <taxon>Betaproteobacteria</taxon>
        <taxon>Burkholderiales</taxon>
        <taxon>Burkholderiaceae</taxon>
        <taxon>Ralstonia</taxon>
        <taxon>Ralstonia solanacearum species complex</taxon>
    </lineage>
</organism>
<keyword evidence="3" id="KW-1185">Reference proteome</keyword>
<dbReference type="eggNOG" id="COG1474">
    <property type="taxonomic scope" value="Bacteria"/>
</dbReference>
<dbReference type="EnsemblBacteria" id="CAD17281">
    <property type="protein sequence ID" value="CAD17281"/>
    <property type="gene ID" value="RSp0130"/>
</dbReference>
<evidence type="ECO:0000259" key="1">
    <source>
        <dbReference type="Pfam" id="PF00004"/>
    </source>
</evidence>
<dbReference type="InterPro" id="IPR027417">
    <property type="entry name" value="P-loop_NTPase"/>
</dbReference>
<dbReference type="KEGG" id="rso:RSp0130"/>
<proteinExistence type="predicted"/>
<dbReference type="InterPro" id="IPR035897">
    <property type="entry name" value="Toll_tir_struct_dom_sf"/>
</dbReference>
<dbReference type="Pfam" id="PF00004">
    <property type="entry name" value="AAA"/>
    <property type="match status" value="1"/>
</dbReference>
<dbReference type="GO" id="GO:0016887">
    <property type="term" value="F:ATP hydrolysis activity"/>
    <property type="evidence" value="ECO:0007669"/>
    <property type="project" value="InterPro"/>
</dbReference>
<evidence type="ECO:0000313" key="3">
    <source>
        <dbReference type="Proteomes" id="UP000001436"/>
    </source>
</evidence>
<dbReference type="PATRIC" id="fig|267608.8.peg.3601"/>
<geneLocation type="plasmid" evidence="3">
    <name>megaplasmid Rsp</name>
</geneLocation>
<protein>
    <recommendedName>
        <fullName evidence="1">ATPase AAA-type core domain-containing protein</fullName>
    </recommendedName>
</protein>
<dbReference type="SUPFAM" id="SSF52200">
    <property type="entry name" value="Toll/Interleukin receptor TIR domain"/>
    <property type="match status" value="1"/>
</dbReference>
<dbReference type="eggNOG" id="COG4916">
    <property type="taxonomic scope" value="Bacteria"/>
</dbReference>
<reference evidence="2 3" key="1">
    <citation type="journal article" date="2002" name="Nature">
        <title>Genome sequence of the plant pathogen Ralstonia solanacearum.</title>
        <authorList>
            <person name="Salanoubat M."/>
            <person name="Genin S."/>
            <person name="Artiguenave F."/>
            <person name="Gouzy J."/>
            <person name="Mangenot S."/>
            <person name="Arlat M."/>
            <person name="Billault A."/>
            <person name="Brottier P."/>
            <person name="Camus J.C."/>
            <person name="Cattolico L."/>
            <person name="Chandler M."/>
            <person name="Choisne N."/>
            <person name="Claudel-Renard C."/>
            <person name="Cunnac S."/>
            <person name="Demange N."/>
            <person name="Gaspin C."/>
            <person name="Lavie M."/>
            <person name="Moisan A."/>
            <person name="Robert C."/>
            <person name="Saurin W."/>
            <person name="Schiex T."/>
            <person name="Siguier P."/>
            <person name="Thebault P."/>
            <person name="Whalen M."/>
            <person name="Wincker P."/>
            <person name="Levy M."/>
            <person name="Weissenbach J."/>
            <person name="Boucher C.A."/>
        </authorList>
    </citation>
    <scope>NUCLEOTIDE SEQUENCE [LARGE SCALE GENOMIC DNA]</scope>
    <source>
        <strain evidence="3">ATCC BAA-1114 / GMI1000</strain>
    </source>
</reference>
<dbReference type="GO" id="GO:0005524">
    <property type="term" value="F:ATP binding"/>
    <property type="evidence" value="ECO:0007669"/>
    <property type="project" value="InterPro"/>
</dbReference>
<gene>
    <name evidence="2" type="ordered locus">RSp0130</name>
</gene>
<dbReference type="Gene3D" id="3.40.50.300">
    <property type="entry name" value="P-loop containing nucleotide triphosphate hydrolases"/>
    <property type="match status" value="1"/>
</dbReference>
<dbReference type="InterPro" id="IPR003959">
    <property type="entry name" value="ATPase_AAA_core"/>
</dbReference>
<dbReference type="Proteomes" id="UP000001436">
    <property type="component" value="Plasmid pGMI1000MP"/>
</dbReference>
<accession>Q8XTI0</accession>
<dbReference type="HOGENOM" id="CLU_525575_0_0_4"/>
<dbReference type="SUPFAM" id="SSF52540">
    <property type="entry name" value="P-loop containing nucleoside triphosphate hydrolases"/>
    <property type="match status" value="1"/>
</dbReference>
<dbReference type="Gene3D" id="3.40.50.10140">
    <property type="entry name" value="Toll/interleukin-1 receptor homology (TIR) domain"/>
    <property type="match status" value="1"/>
</dbReference>
<dbReference type="AlphaFoldDB" id="Q8XTI0"/>
<feature type="domain" description="ATPase AAA-type core" evidence="1">
    <location>
        <begin position="41"/>
        <end position="143"/>
    </location>
</feature>
<evidence type="ECO:0000313" key="2">
    <source>
        <dbReference type="EMBL" id="CAD17281.1"/>
    </source>
</evidence>
<dbReference type="EMBL" id="AL646053">
    <property type="protein sequence ID" value="CAD17281.1"/>
    <property type="molecule type" value="Genomic_DNA"/>
</dbReference>
<name>Q8XTI0_RALN1</name>